<evidence type="ECO:0000256" key="1">
    <source>
        <dbReference type="SAM" id="MobiDB-lite"/>
    </source>
</evidence>
<proteinExistence type="predicted"/>
<dbReference type="Proteomes" id="UP000246483">
    <property type="component" value="Unassembled WGS sequence"/>
</dbReference>
<keyword evidence="2" id="KW-0472">Membrane</keyword>
<evidence type="ECO:0000256" key="2">
    <source>
        <dbReference type="SAM" id="Phobius"/>
    </source>
</evidence>
<name>A0A317RAV5_9BURK</name>
<evidence type="ECO:0000313" key="4">
    <source>
        <dbReference type="Proteomes" id="UP000246483"/>
    </source>
</evidence>
<comment type="caution">
    <text evidence="3">The sequence shown here is derived from an EMBL/GenBank/DDBJ whole genome shotgun (WGS) entry which is preliminary data.</text>
</comment>
<feature type="region of interest" description="Disordered" evidence="1">
    <location>
        <begin position="151"/>
        <end position="185"/>
    </location>
</feature>
<accession>A0A317RAV5</accession>
<evidence type="ECO:0008006" key="5">
    <source>
        <dbReference type="Google" id="ProtNLM"/>
    </source>
</evidence>
<dbReference type="EMBL" id="QGUB01000005">
    <property type="protein sequence ID" value="PWW45988.1"/>
    <property type="molecule type" value="Genomic_DNA"/>
</dbReference>
<dbReference type="OrthoDB" id="9157092at2"/>
<gene>
    <name evidence="3" type="ORF">DFR36_105192</name>
</gene>
<keyword evidence="2" id="KW-1133">Transmembrane helix</keyword>
<dbReference type="AlphaFoldDB" id="A0A317RAV5"/>
<dbReference type="RefSeq" id="WP_019374219.1">
    <property type="nucleotide sequence ID" value="NZ_ALEE01000475.1"/>
</dbReference>
<feature type="transmembrane region" description="Helical" evidence="2">
    <location>
        <begin position="20"/>
        <end position="39"/>
    </location>
</feature>
<organism evidence="3 4">
    <name type="scientific">Melaminivora alkalimesophila</name>
    <dbReference type="NCBI Taxonomy" id="1165852"/>
    <lineage>
        <taxon>Bacteria</taxon>
        <taxon>Pseudomonadati</taxon>
        <taxon>Pseudomonadota</taxon>
        <taxon>Betaproteobacteria</taxon>
        <taxon>Burkholderiales</taxon>
        <taxon>Comamonadaceae</taxon>
        <taxon>Melaminivora</taxon>
    </lineage>
</organism>
<protein>
    <recommendedName>
        <fullName evidence="5">Toxin CptA</fullName>
    </recommendedName>
</protein>
<feature type="transmembrane region" description="Helical" evidence="2">
    <location>
        <begin position="51"/>
        <end position="71"/>
    </location>
</feature>
<keyword evidence="4" id="KW-1185">Reference proteome</keyword>
<keyword evidence="2" id="KW-0812">Transmembrane</keyword>
<evidence type="ECO:0000313" key="3">
    <source>
        <dbReference type="EMBL" id="PWW45988.1"/>
    </source>
</evidence>
<reference evidence="3 4" key="1">
    <citation type="submission" date="2018-05" db="EMBL/GenBank/DDBJ databases">
        <title>Genomic Encyclopedia of Type Strains, Phase IV (KMG-IV): sequencing the most valuable type-strain genomes for metagenomic binning, comparative biology and taxonomic classification.</title>
        <authorList>
            <person name="Goeker M."/>
        </authorList>
    </citation>
    <scope>NUCLEOTIDE SEQUENCE [LARGE SCALE GENOMIC DNA]</scope>
    <source>
        <strain evidence="3 4">DSM 26006</strain>
    </source>
</reference>
<sequence length="185" mass="19459">MSSRPLPPPARHPYGGSAALGVAAALLSGLGLVAIGLWIARGIGEAATQPLRAGGGVLLWLACSALALHWLRSLPEGVLQWDGEAWLLERSAVSERFVPLREAPEVALDLQGALLLRVRPVSGPAQWLWLQARSAPAQWAALRRALHARPPMATVPGTGAGPPVDARTQTTPPAHAAGPNERHPR</sequence>